<feature type="domain" description="PIN" evidence="9">
    <location>
        <begin position="4"/>
        <end position="123"/>
    </location>
</feature>
<reference evidence="11" key="1">
    <citation type="submission" date="2016-10" db="EMBL/GenBank/DDBJ databases">
        <authorList>
            <person name="Varghese N."/>
            <person name="Submissions S."/>
        </authorList>
    </citation>
    <scope>NUCLEOTIDE SEQUENCE [LARGE SCALE GENOMIC DNA]</scope>
    <source>
        <strain evidence="11">DSM 17616</strain>
    </source>
</reference>
<keyword evidence="8" id="KW-0800">Toxin</keyword>
<dbReference type="PANTHER" id="PTHR33653:SF1">
    <property type="entry name" value="RIBONUCLEASE VAPC2"/>
    <property type="match status" value="1"/>
</dbReference>
<dbReference type="GO" id="GO:0000287">
    <property type="term" value="F:magnesium ion binding"/>
    <property type="evidence" value="ECO:0007669"/>
    <property type="project" value="UniProtKB-UniRule"/>
</dbReference>
<proteinExistence type="inferred from homology"/>
<dbReference type="InterPro" id="IPR022907">
    <property type="entry name" value="VapC_family"/>
</dbReference>
<evidence type="ECO:0000313" key="11">
    <source>
        <dbReference type="Proteomes" id="UP000199371"/>
    </source>
</evidence>
<keyword evidence="4 8" id="KW-0479">Metal-binding</keyword>
<sequence>MKYALDTNTLIYFFKGMGKVEQKLLAKAPSDILLPAVVLFELETGIAKSQAPAKRRDQLNELLKVIQIIPFDAKAARIAADVRADLEQQGRMIGPLDNLIAASAKASGAILVTRNTSEFSRASGLIVENWFE</sequence>
<feature type="binding site" evidence="8">
    <location>
        <position position="97"/>
    </location>
    <ligand>
        <name>Mg(2+)</name>
        <dbReference type="ChEBI" id="CHEBI:18420"/>
    </ligand>
</feature>
<evidence type="ECO:0000256" key="4">
    <source>
        <dbReference type="ARBA" id="ARBA00022723"/>
    </source>
</evidence>
<dbReference type="InterPro" id="IPR050556">
    <property type="entry name" value="Type_II_TA_system_RNase"/>
</dbReference>
<dbReference type="GO" id="GO:0004540">
    <property type="term" value="F:RNA nuclease activity"/>
    <property type="evidence" value="ECO:0007669"/>
    <property type="project" value="InterPro"/>
</dbReference>
<accession>A0A1H6J7K6</accession>
<comment type="function">
    <text evidence="8">Toxic component of a toxin-antitoxin (TA) system. An RNase.</text>
</comment>
<dbReference type="SUPFAM" id="SSF88723">
    <property type="entry name" value="PIN domain-like"/>
    <property type="match status" value="1"/>
</dbReference>
<keyword evidence="5 8" id="KW-0378">Hydrolase</keyword>
<evidence type="ECO:0000256" key="5">
    <source>
        <dbReference type="ARBA" id="ARBA00022801"/>
    </source>
</evidence>
<organism evidence="10 11">
    <name type="scientific">Rheinheimera pacifica</name>
    <dbReference type="NCBI Taxonomy" id="173990"/>
    <lineage>
        <taxon>Bacteria</taxon>
        <taxon>Pseudomonadati</taxon>
        <taxon>Pseudomonadota</taxon>
        <taxon>Gammaproteobacteria</taxon>
        <taxon>Chromatiales</taxon>
        <taxon>Chromatiaceae</taxon>
        <taxon>Rheinheimera</taxon>
    </lineage>
</organism>
<dbReference type="InterPro" id="IPR002716">
    <property type="entry name" value="PIN_dom"/>
</dbReference>
<dbReference type="PANTHER" id="PTHR33653">
    <property type="entry name" value="RIBONUCLEASE VAPC2"/>
    <property type="match status" value="1"/>
</dbReference>
<evidence type="ECO:0000256" key="3">
    <source>
        <dbReference type="ARBA" id="ARBA00022722"/>
    </source>
</evidence>
<evidence type="ECO:0000259" key="9">
    <source>
        <dbReference type="Pfam" id="PF01850"/>
    </source>
</evidence>
<dbReference type="AlphaFoldDB" id="A0A1H6J7K6"/>
<dbReference type="Gene3D" id="3.40.50.1010">
    <property type="entry name" value="5'-nuclease"/>
    <property type="match status" value="1"/>
</dbReference>
<dbReference type="STRING" id="173990.SAMN05660691_00194"/>
<evidence type="ECO:0000256" key="2">
    <source>
        <dbReference type="ARBA" id="ARBA00022649"/>
    </source>
</evidence>
<keyword evidence="6 8" id="KW-0460">Magnesium</keyword>
<dbReference type="GO" id="GO:0004519">
    <property type="term" value="F:endonuclease activity"/>
    <property type="evidence" value="ECO:0007669"/>
    <property type="project" value="UniProtKB-KW"/>
</dbReference>
<comment type="cofactor">
    <cofactor evidence="1 8">
        <name>Mg(2+)</name>
        <dbReference type="ChEBI" id="CHEBI:18420"/>
    </cofactor>
</comment>
<dbReference type="RefSeq" id="WP_092789250.1">
    <property type="nucleotide sequence ID" value="NZ_FNXF01000001.1"/>
</dbReference>
<dbReference type="OrthoDB" id="9796690at2"/>
<keyword evidence="3 8" id="KW-0540">Nuclease</keyword>
<dbReference type="Proteomes" id="UP000199371">
    <property type="component" value="Unassembled WGS sequence"/>
</dbReference>
<dbReference type="GO" id="GO:0016787">
    <property type="term" value="F:hydrolase activity"/>
    <property type="evidence" value="ECO:0007669"/>
    <property type="project" value="UniProtKB-KW"/>
</dbReference>
<protein>
    <recommendedName>
        <fullName evidence="8">Ribonuclease VapC</fullName>
        <shortName evidence="8">RNase VapC</shortName>
        <ecNumber evidence="8">3.1.-.-</ecNumber>
    </recommendedName>
    <alternativeName>
        <fullName evidence="8">Toxin VapC</fullName>
    </alternativeName>
</protein>
<dbReference type="GO" id="GO:0090729">
    <property type="term" value="F:toxin activity"/>
    <property type="evidence" value="ECO:0007669"/>
    <property type="project" value="UniProtKB-KW"/>
</dbReference>
<keyword evidence="2 8" id="KW-1277">Toxin-antitoxin system</keyword>
<dbReference type="EC" id="3.1.-.-" evidence="8"/>
<dbReference type="EMBL" id="FNXF01000001">
    <property type="protein sequence ID" value="SEH56661.1"/>
    <property type="molecule type" value="Genomic_DNA"/>
</dbReference>
<evidence type="ECO:0000256" key="7">
    <source>
        <dbReference type="ARBA" id="ARBA00038093"/>
    </source>
</evidence>
<dbReference type="HAMAP" id="MF_00265">
    <property type="entry name" value="VapC_Nob1"/>
    <property type="match status" value="1"/>
</dbReference>
<name>A0A1H6J7K6_9GAMM</name>
<feature type="binding site" evidence="8">
    <location>
        <position position="6"/>
    </location>
    <ligand>
        <name>Mg(2+)</name>
        <dbReference type="ChEBI" id="CHEBI:18420"/>
    </ligand>
</feature>
<evidence type="ECO:0000256" key="1">
    <source>
        <dbReference type="ARBA" id="ARBA00001946"/>
    </source>
</evidence>
<gene>
    <name evidence="8" type="primary">vapC</name>
    <name evidence="10" type="ORF">SAMN05660691_00194</name>
</gene>
<dbReference type="CDD" id="cd18745">
    <property type="entry name" value="PIN_VapC4-5_FitB-like"/>
    <property type="match status" value="1"/>
</dbReference>
<evidence type="ECO:0000256" key="6">
    <source>
        <dbReference type="ARBA" id="ARBA00022842"/>
    </source>
</evidence>
<keyword evidence="10" id="KW-0255">Endonuclease</keyword>
<comment type="similarity">
    <text evidence="7 8">Belongs to the PINc/VapC protein family.</text>
</comment>
<evidence type="ECO:0000313" key="10">
    <source>
        <dbReference type="EMBL" id="SEH56661.1"/>
    </source>
</evidence>
<keyword evidence="11" id="KW-1185">Reference proteome</keyword>
<dbReference type="InterPro" id="IPR029060">
    <property type="entry name" value="PIN-like_dom_sf"/>
</dbReference>
<evidence type="ECO:0000256" key="8">
    <source>
        <dbReference type="HAMAP-Rule" id="MF_00265"/>
    </source>
</evidence>
<dbReference type="Pfam" id="PF01850">
    <property type="entry name" value="PIN"/>
    <property type="match status" value="1"/>
</dbReference>